<dbReference type="AlphaFoldDB" id="A0A8B8DMR6"/>
<dbReference type="SMART" id="SM00248">
    <property type="entry name" value="ANK"/>
    <property type="match status" value="4"/>
</dbReference>
<keyword evidence="2 3" id="KW-0040">ANK repeat</keyword>
<dbReference type="InterPro" id="IPR036770">
    <property type="entry name" value="Ankyrin_rpt-contain_sf"/>
</dbReference>
<dbReference type="Proteomes" id="UP000694844">
    <property type="component" value="Chromosome 3"/>
</dbReference>
<keyword evidence="4" id="KW-1185">Reference proteome</keyword>
<evidence type="ECO:0000256" key="1">
    <source>
        <dbReference type="ARBA" id="ARBA00022737"/>
    </source>
</evidence>
<name>A0A8B8DMR6_CRAVI</name>
<dbReference type="Pfam" id="PF12796">
    <property type="entry name" value="Ank_2"/>
    <property type="match status" value="1"/>
</dbReference>
<dbReference type="PANTHER" id="PTHR24198">
    <property type="entry name" value="ANKYRIN REPEAT AND PROTEIN KINASE DOMAIN-CONTAINING PROTEIN"/>
    <property type="match status" value="1"/>
</dbReference>
<dbReference type="RefSeq" id="XP_022328266.1">
    <property type="nucleotide sequence ID" value="XM_022472558.1"/>
</dbReference>
<dbReference type="Gene3D" id="1.25.40.20">
    <property type="entry name" value="Ankyrin repeat-containing domain"/>
    <property type="match status" value="1"/>
</dbReference>
<dbReference type="InterPro" id="IPR002110">
    <property type="entry name" value="Ankyrin_rpt"/>
</dbReference>
<sequence length="272" mass="31222">MYLLYILFYVKKSWSSNHRTLFASARYKREMLQFDQFTVHLHRSSFPCKLTTMILQANPVSELLINVVRHGDLTTLQKLIDLGASTDVSDVSRDPLLFVPIVEGNDEMLASLLTHGRCDPNVVNDQGRTPLMLAVEMDDIRMIRRLIKAGARVNTIDNLGKTPLLLALEDGKFEIAEYLIKHGSDVNSVDDLSQSALLHITRGERRDCSRIIKILLQCGYSIKESIDQVSREEIVKYEKPQERKLPSLVRNISLKMKRLPSFRRSFRELKHS</sequence>
<dbReference type="OrthoDB" id="6109495at2759"/>
<dbReference type="KEGG" id="cvn:111127400"/>
<proteinExistence type="predicted"/>
<feature type="repeat" description="ANK" evidence="3">
    <location>
        <begin position="159"/>
        <end position="191"/>
    </location>
</feature>
<dbReference type="PROSITE" id="PS50297">
    <property type="entry name" value="ANK_REP_REGION"/>
    <property type="match status" value="2"/>
</dbReference>
<evidence type="ECO:0000256" key="3">
    <source>
        <dbReference type="PROSITE-ProRule" id="PRU00023"/>
    </source>
</evidence>
<organism evidence="4 5">
    <name type="scientific">Crassostrea virginica</name>
    <name type="common">Eastern oyster</name>
    <dbReference type="NCBI Taxonomy" id="6565"/>
    <lineage>
        <taxon>Eukaryota</taxon>
        <taxon>Metazoa</taxon>
        <taxon>Spiralia</taxon>
        <taxon>Lophotrochozoa</taxon>
        <taxon>Mollusca</taxon>
        <taxon>Bivalvia</taxon>
        <taxon>Autobranchia</taxon>
        <taxon>Pteriomorphia</taxon>
        <taxon>Ostreida</taxon>
        <taxon>Ostreoidea</taxon>
        <taxon>Ostreidae</taxon>
        <taxon>Crassostrea</taxon>
    </lineage>
</organism>
<dbReference type="PANTHER" id="PTHR24198:SF165">
    <property type="entry name" value="ANKYRIN REPEAT-CONTAINING PROTEIN-RELATED"/>
    <property type="match status" value="1"/>
</dbReference>
<gene>
    <name evidence="5" type="primary">LOC111127400</name>
</gene>
<accession>A0A8B8DMR6</accession>
<dbReference type="PROSITE" id="PS50088">
    <property type="entry name" value="ANK_REPEAT"/>
    <property type="match status" value="2"/>
</dbReference>
<reference evidence="5" key="1">
    <citation type="submission" date="2025-08" db="UniProtKB">
        <authorList>
            <consortium name="RefSeq"/>
        </authorList>
    </citation>
    <scope>IDENTIFICATION</scope>
    <source>
        <tissue evidence="5">Whole sample</tissue>
    </source>
</reference>
<evidence type="ECO:0000256" key="2">
    <source>
        <dbReference type="ARBA" id="ARBA00023043"/>
    </source>
</evidence>
<keyword evidence="1" id="KW-0677">Repeat</keyword>
<protein>
    <submittedName>
        <fullName evidence="5">Ankyrin repeat and SOCS box protein 2-like</fullName>
    </submittedName>
</protein>
<evidence type="ECO:0000313" key="5">
    <source>
        <dbReference type="RefSeq" id="XP_022328266.1"/>
    </source>
</evidence>
<dbReference type="GeneID" id="111127400"/>
<dbReference type="SUPFAM" id="SSF48403">
    <property type="entry name" value="Ankyrin repeat"/>
    <property type="match status" value="1"/>
</dbReference>
<feature type="repeat" description="ANK" evidence="3">
    <location>
        <begin position="126"/>
        <end position="158"/>
    </location>
</feature>
<evidence type="ECO:0000313" key="4">
    <source>
        <dbReference type="Proteomes" id="UP000694844"/>
    </source>
</evidence>